<keyword evidence="3 9" id="KW-0347">Helicase</keyword>
<dbReference type="Gene3D" id="3.40.50.300">
    <property type="entry name" value="P-loop containing nucleotide triphosphate hydrolases"/>
    <property type="match status" value="3"/>
</dbReference>
<comment type="catalytic activity">
    <reaction evidence="6">
        <text>Couples ATP hydrolysis with the unwinding of duplex DNA by translocating in the 3'-5' direction.</text>
        <dbReference type="EC" id="5.6.2.4"/>
    </reaction>
</comment>
<organism evidence="12 13">
    <name type="scientific">Xylella taiwanensis</name>
    <dbReference type="NCBI Taxonomy" id="1444770"/>
    <lineage>
        <taxon>Bacteria</taxon>
        <taxon>Pseudomonadati</taxon>
        <taxon>Pseudomonadota</taxon>
        <taxon>Gammaproteobacteria</taxon>
        <taxon>Lysobacterales</taxon>
        <taxon>Lysobacteraceae</taxon>
        <taxon>Xylella</taxon>
    </lineage>
</organism>
<dbReference type="GO" id="GO:0005524">
    <property type="term" value="F:ATP binding"/>
    <property type="evidence" value="ECO:0007669"/>
    <property type="project" value="UniProtKB-UniRule"/>
</dbReference>
<keyword evidence="1 9" id="KW-0547">Nucleotide-binding</keyword>
<keyword evidence="2 9" id="KW-0378">Hydrolase</keyword>
<evidence type="ECO:0000256" key="8">
    <source>
        <dbReference type="ARBA" id="ARBA00048988"/>
    </source>
</evidence>
<dbReference type="eggNOG" id="COG1074">
    <property type="taxonomic scope" value="Bacteria"/>
</dbReference>
<comment type="caution">
    <text evidence="12">The sequence shown here is derived from an EMBL/GenBank/DDBJ whole genome shotgun (WGS) entry which is preliminary data.</text>
</comment>
<evidence type="ECO:0000256" key="9">
    <source>
        <dbReference type="PROSITE-ProRule" id="PRU00560"/>
    </source>
</evidence>
<dbReference type="SUPFAM" id="SSF52540">
    <property type="entry name" value="P-loop containing nucleoside triphosphate hydrolases"/>
    <property type="match status" value="2"/>
</dbReference>
<dbReference type="GO" id="GO:0009338">
    <property type="term" value="C:exodeoxyribonuclease V complex"/>
    <property type="evidence" value="ECO:0007669"/>
    <property type="project" value="TreeGrafter"/>
</dbReference>
<evidence type="ECO:0000313" key="12">
    <source>
        <dbReference type="EMBL" id="EWS78952.1"/>
    </source>
</evidence>
<keyword evidence="5" id="KW-0413">Isomerase</keyword>
<evidence type="ECO:0000256" key="3">
    <source>
        <dbReference type="ARBA" id="ARBA00022806"/>
    </source>
</evidence>
<dbReference type="InterPro" id="IPR027417">
    <property type="entry name" value="P-loop_NTPase"/>
</dbReference>
<dbReference type="GO" id="GO:0016787">
    <property type="term" value="F:hydrolase activity"/>
    <property type="evidence" value="ECO:0007669"/>
    <property type="project" value="UniProtKB-UniRule"/>
</dbReference>
<feature type="binding site" evidence="9">
    <location>
        <begin position="21"/>
        <end position="28"/>
    </location>
    <ligand>
        <name>ATP</name>
        <dbReference type="ChEBI" id="CHEBI:30616"/>
    </ligand>
</feature>
<evidence type="ECO:0000259" key="11">
    <source>
        <dbReference type="PROSITE" id="PS51217"/>
    </source>
</evidence>
<dbReference type="AlphaFoldDB" id="Z9JMF8"/>
<dbReference type="GO" id="GO:0000725">
    <property type="term" value="P:recombinational repair"/>
    <property type="evidence" value="ECO:0007669"/>
    <property type="project" value="TreeGrafter"/>
</dbReference>
<dbReference type="PANTHER" id="PTHR11070:SF23">
    <property type="entry name" value="RECBCD ENZYME SUBUNIT RECB"/>
    <property type="match status" value="1"/>
</dbReference>
<dbReference type="Pfam" id="PF13361">
    <property type="entry name" value="UvrD_C"/>
    <property type="match status" value="1"/>
</dbReference>
<dbReference type="STRING" id="1444770.AF72_03530"/>
<keyword evidence="4 9" id="KW-0067">ATP-binding</keyword>
<name>Z9JMF8_9GAMM</name>
<dbReference type="InterPro" id="IPR014016">
    <property type="entry name" value="UvrD-like_ATP-bd"/>
</dbReference>
<accession>Z9JMF8</accession>
<evidence type="ECO:0000256" key="2">
    <source>
        <dbReference type="ARBA" id="ARBA00022801"/>
    </source>
</evidence>
<dbReference type="Pfam" id="PF00580">
    <property type="entry name" value="UvrD-helicase"/>
    <property type="match status" value="1"/>
</dbReference>
<dbReference type="InterPro" id="IPR014017">
    <property type="entry name" value="DNA_helicase_UvrD-like_C"/>
</dbReference>
<protein>
    <recommendedName>
        <fullName evidence="7">DNA 3'-5' helicase</fullName>
        <ecNumber evidence="7">5.6.2.4</ecNumber>
    </recommendedName>
</protein>
<evidence type="ECO:0000259" key="10">
    <source>
        <dbReference type="PROSITE" id="PS51198"/>
    </source>
</evidence>
<dbReference type="EC" id="5.6.2.4" evidence="7"/>
<dbReference type="GO" id="GO:0005829">
    <property type="term" value="C:cytosol"/>
    <property type="evidence" value="ECO:0007669"/>
    <property type="project" value="TreeGrafter"/>
</dbReference>
<evidence type="ECO:0000256" key="1">
    <source>
        <dbReference type="ARBA" id="ARBA00022741"/>
    </source>
</evidence>
<dbReference type="Gene3D" id="1.10.3170.10">
    <property type="entry name" value="Recbcd, chain B, domain 2"/>
    <property type="match status" value="1"/>
</dbReference>
<reference evidence="12 13" key="1">
    <citation type="journal article" date="2014" name="Genome Announc.">
        <title>Draft Genome Sequence of Xylella fastidiosa Pear Leaf Scorch Strain in Taiwan.</title>
        <authorList>
            <person name="Su C.C."/>
            <person name="Deng W.L."/>
            <person name="Jan F.J."/>
            <person name="Chang C.J."/>
            <person name="Huang H."/>
            <person name="Chen J."/>
        </authorList>
    </citation>
    <scope>NUCLEOTIDE SEQUENCE [LARGE SCALE GENOMIC DNA]</scope>
    <source>
        <strain evidence="12 13">PLS229</strain>
    </source>
</reference>
<dbReference type="PANTHER" id="PTHR11070">
    <property type="entry name" value="UVRD / RECB / PCRA DNA HELICASE FAMILY MEMBER"/>
    <property type="match status" value="1"/>
</dbReference>
<comment type="catalytic activity">
    <reaction evidence="8">
        <text>ATP + H2O = ADP + phosphate + H(+)</text>
        <dbReference type="Rhea" id="RHEA:13065"/>
        <dbReference type="ChEBI" id="CHEBI:15377"/>
        <dbReference type="ChEBI" id="CHEBI:15378"/>
        <dbReference type="ChEBI" id="CHEBI:30616"/>
        <dbReference type="ChEBI" id="CHEBI:43474"/>
        <dbReference type="ChEBI" id="CHEBI:456216"/>
        <dbReference type="EC" id="5.6.2.4"/>
    </reaction>
</comment>
<gene>
    <name evidence="12" type="ORF">AF72_03530</name>
</gene>
<dbReference type="PROSITE" id="PS51217">
    <property type="entry name" value="UVRD_HELICASE_CTER"/>
    <property type="match status" value="1"/>
</dbReference>
<feature type="domain" description="UvrD-like helicase ATP-binding" evidence="10">
    <location>
        <begin position="1"/>
        <end position="503"/>
    </location>
</feature>
<evidence type="ECO:0000256" key="4">
    <source>
        <dbReference type="ARBA" id="ARBA00022840"/>
    </source>
</evidence>
<proteinExistence type="predicted"/>
<dbReference type="Gene3D" id="1.10.486.10">
    <property type="entry name" value="PCRA, domain 4"/>
    <property type="match status" value="1"/>
</dbReference>
<dbReference type="Proteomes" id="UP000020406">
    <property type="component" value="Unassembled WGS sequence"/>
</dbReference>
<dbReference type="EMBL" id="JDSQ01000004">
    <property type="protein sequence ID" value="EWS78952.1"/>
    <property type="molecule type" value="Genomic_DNA"/>
</dbReference>
<dbReference type="PROSITE" id="PS51198">
    <property type="entry name" value="UVRD_HELICASE_ATP_BIND"/>
    <property type="match status" value="1"/>
</dbReference>
<evidence type="ECO:0000256" key="5">
    <source>
        <dbReference type="ARBA" id="ARBA00023235"/>
    </source>
</evidence>
<dbReference type="InterPro" id="IPR000212">
    <property type="entry name" value="DNA_helicase_UvrD/REP"/>
</dbReference>
<evidence type="ECO:0000256" key="7">
    <source>
        <dbReference type="ARBA" id="ARBA00034808"/>
    </source>
</evidence>
<dbReference type="GO" id="GO:0003677">
    <property type="term" value="F:DNA binding"/>
    <property type="evidence" value="ECO:0007669"/>
    <property type="project" value="InterPro"/>
</dbReference>
<sequence>MSAAPDPYLTLPLQGVRLIEASAGTGKTFTMATLVTRLIVERGLRIGHILAVTFTDAATQELRTRIRERLVLAARLVPHAAAGLVTVASQQPQVPDGRVDAPAQHVTRVTPVVAGLASPEAPDVALSLHILRTYLAASDETPETLRWRLQQAADEIDLAAIFTIHGFCARVLCEHALEAGQSFTPPTLLASDRDLLHELATDLWRQGMADAEAVDDLIHLWPGGAEMLAQDLGDLLYQPRLYPVPSQENAVGMGDAALATAEATLRHVWQAHGAALRIALHTALEDGVLSKTSYKPDALNELSDWLERWTVAPETCPVPHPKLETLTAAALQAGTRKHSAGRLPISPVSGAVERYLDALVSVDVARAQRRLRRLHLLRAEARVRLTALKRQRRVQTYDDLIEGVAQALDGVYGLTLVRRLREQYRIALVDEFQDTDITQWRIFHHVFGDAALVHTAGLTPALFLIGDPKQAIYGFRGGDVHTYLAAAARAERAPPLERNFRSRPVLLRAIQALYAQGGEDAFLTPGIAFHPVQPGTQCSAADLSHAGVDAPALVVWQAPPPLDSTARGKPKPWSAEAARTLCTDACVHAIYRWLADAQTGRAMLEGRPVCAGDIAVLVRNHREAALLQQALARAGIPAVAAGKHSLFTTDEANETLAVLLAVLHSADEGRLRAALSTVLLGLTATTIAA</sequence>
<dbReference type="GO" id="GO:0043138">
    <property type="term" value="F:3'-5' DNA helicase activity"/>
    <property type="evidence" value="ECO:0007669"/>
    <property type="project" value="UniProtKB-EC"/>
</dbReference>
<evidence type="ECO:0000256" key="6">
    <source>
        <dbReference type="ARBA" id="ARBA00034617"/>
    </source>
</evidence>
<evidence type="ECO:0000313" key="13">
    <source>
        <dbReference type="Proteomes" id="UP000020406"/>
    </source>
</evidence>
<feature type="domain" description="UvrD-like helicase C-terminal" evidence="11">
    <location>
        <begin position="545"/>
        <end position="689"/>
    </location>
</feature>